<dbReference type="FunFam" id="3.10.20.30:FF:000001">
    <property type="entry name" value="Ribosome-binding ATPase YchF"/>
    <property type="match status" value="1"/>
</dbReference>
<protein>
    <submittedName>
        <fullName evidence="6">Redox-regulated ATPase YchF</fullName>
    </submittedName>
</protein>
<dbReference type="Pfam" id="PF01926">
    <property type="entry name" value="MMR_HSR1"/>
    <property type="match status" value="1"/>
</dbReference>
<dbReference type="Gene3D" id="1.10.150.300">
    <property type="entry name" value="TGS-like domain"/>
    <property type="match status" value="1"/>
</dbReference>
<dbReference type="GO" id="GO:0005524">
    <property type="term" value="F:ATP binding"/>
    <property type="evidence" value="ECO:0007669"/>
    <property type="project" value="UniProtKB-KW"/>
</dbReference>
<dbReference type="EMBL" id="PFAG01000001">
    <property type="protein sequence ID" value="PIR98715.1"/>
    <property type="molecule type" value="Genomic_DNA"/>
</dbReference>
<keyword evidence="2" id="KW-0547">Nucleotide-binding</keyword>
<dbReference type="Gene3D" id="3.10.20.30">
    <property type="match status" value="2"/>
</dbReference>
<dbReference type="InterPro" id="IPR012675">
    <property type="entry name" value="Beta-grasp_dom_sf"/>
</dbReference>
<dbReference type="CDD" id="cd01900">
    <property type="entry name" value="YchF"/>
    <property type="match status" value="1"/>
</dbReference>
<proteinExistence type="predicted"/>
<dbReference type="PROSITE" id="PS51710">
    <property type="entry name" value="G_OBG"/>
    <property type="match status" value="1"/>
</dbReference>
<dbReference type="GO" id="GO:0005525">
    <property type="term" value="F:GTP binding"/>
    <property type="evidence" value="ECO:0007669"/>
    <property type="project" value="InterPro"/>
</dbReference>
<evidence type="ECO:0000256" key="1">
    <source>
        <dbReference type="ARBA" id="ARBA00022723"/>
    </source>
</evidence>
<evidence type="ECO:0000259" key="5">
    <source>
        <dbReference type="PROSITE" id="PS51710"/>
    </source>
</evidence>
<gene>
    <name evidence="6" type="ORF">COT88_00015</name>
</gene>
<dbReference type="InterPro" id="IPR031167">
    <property type="entry name" value="G_OBG"/>
</dbReference>
<dbReference type="Gene3D" id="3.40.50.300">
    <property type="entry name" value="P-loop containing nucleotide triphosphate hydrolases"/>
    <property type="match status" value="2"/>
</dbReference>
<keyword evidence="1" id="KW-0479">Metal-binding</keyword>
<keyword evidence="4" id="KW-0460">Magnesium</keyword>
<accession>A0A2H0VHX4</accession>
<dbReference type="PANTHER" id="PTHR23305">
    <property type="entry name" value="OBG GTPASE FAMILY"/>
    <property type="match status" value="1"/>
</dbReference>
<dbReference type="NCBIfam" id="TIGR00092">
    <property type="entry name" value="redox-regulated ATPase YchF"/>
    <property type="match status" value="1"/>
</dbReference>
<name>A0A2H0VHX4_9BACT</name>
<evidence type="ECO:0000313" key="7">
    <source>
        <dbReference type="Proteomes" id="UP000230776"/>
    </source>
</evidence>
<comment type="caution">
    <text evidence="6">The sequence shown here is derived from an EMBL/GenBank/DDBJ whole genome shotgun (WGS) entry which is preliminary data.</text>
</comment>
<dbReference type="FunFam" id="1.10.150.300:FF:000001">
    <property type="entry name" value="Ribosome-binding ATPase YchF"/>
    <property type="match status" value="1"/>
</dbReference>
<reference evidence="7" key="1">
    <citation type="submission" date="2017-09" db="EMBL/GenBank/DDBJ databases">
        <title>Depth-based differentiation of microbial function through sediment-hosted aquifers and enrichment of novel symbionts in the deep terrestrial subsurface.</title>
        <authorList>
            <person name="Probst A.J."/>
            <person name="Ladd B."/>
            <person name="Jarett J.K."/>
            <person name="Geller-Mcgrath D.E."/>
            <person name="Sieber C.M.K."/>
            <person name="Emerson J.B."/>
            <person name="Anantharaman K."/>
            <person name="Thomas B.C."/>
            <person name="Malmstrom R."/>
            <person name="Stieglmeier M."/>
            <person name="Klingl A."/>
            <person name="Woyke T."/>
            <person name="Ryan C.M."/>
            <person name="Banfield J.F."/>
        </authorList>
    </citation>
    <scope>NUCLEOTIDE SEQUENCE [LARGE SCALE GENOMIC DNA]</scope>
</reference>
<dbReference type="InterPro" id="IPR013029">
    <property type="entry name" value="YchF_C"/>
</dbReference>
<dbReference type="GO" id="GO:0016887">
    <property type="term" value="F:ATP hydrolysis activity"/>
    <property type="evidence" value="ECO:0007669"/>
    <property type="project" value="InterPro"/>
</dbReference>
<dbReference type="InterPro" id="IPR023192">
    <property type="entry name" value="TGS-like_dom_sf"/>
</dbReference>
<sequence>MSKLSVGIVGLPNVGKSTLFNALTKQQVVAANYPFATIDPNVGVVSVPDERLDKLAELSSSENKIPAVVEFYDIAGLVKGANKGEGLGNQFLAHIREVKIIVHVVRVFKLDGVIHVEGSIDGLRDFETINTELILKDMELLDKRIDRAMKESKTGDKSKKEELTVLEKVKAALDEGQLAHTLGEEILGKEVVSELSLLTSKPQLILLNGDESEVGDNLKKAIEELGFQYMVADLGQDASLGRLIKSAYKSLDLITFFTTGPKETRGWTLREGGRAPQAGGVIHSDFEDKFIRAEVVLYDKLVEAGSWVKAKEKGWMRIEGKQYVIQDGDVLIIHHS</sequence>
<evidence type="ECO:0000256" key="2">
    <source>
        <dbReference type="ARBA" id="ARBA00022741"/>
    </source>
</evidence>
<dbReference type="InterPro" id="IPR027417">
    <property type="entry name" value="P-loop_NTPase"/>
</dbReference>
<dbReference type="GO" id="GO:0046872">
    <property type="term" value="F:metal ion binding"/>
    <property type="evidence" value="ECO:0007669"/>
    <property type="project" value="UniProtKB-KW"/>
</dbReference>
<dbReference type="AlphaFoldDB" id="A0A2H0VHX4"/>
<feature type="domain" description="OBG-type G" evidence="5">
    <location>
        <begin position="4"/>
        <end position="252"/>
    </location>
</feature>
<organism evidence="6 7">
    <name type="scientific">Candidatus Colwellbacteria bacterium CG10_big_fil_rev_8_21_14_0_10_41_28</name>
    <dbReference type="NCBI Taxonomy" id="1974539"/>
    <lineage>
        <taxon>Bacteria</taxon>
        <taxon>Candidatus Colwelliibacteriota</taxon>
    </lineage>
</organism>
<dbReference type="SUPFAM" id="SSF81271">
    <property type="entry name" value="TGS-like"/>
    <property type="match status" value="1"/>
</dbReference>
<dbReference type="InterPro" id="IPR006073">
    <property type="entry name" value="GTP-bd"/>
</dbReference>
<dbReference type="InterPro" id="IPR004396">
    <property type="entry name" value="ATPase_YchF/OLA1"/>
</dbReference>
<dbReference type="GO" id="GO:0005737">
    <property type="term" value="C:cytoplasm"/>
    <property type="evidence" value="ECO:0007669"/>
    <property type="project" value="TreeGrafter"/>
</dbReference>
<evidence type="ECO:0000256" key="4">
    <source>
        <dbReference type="ARBA" id="ARBA00022842"/>
    </source>
</evidence>
<dbReference type="InterPro" id="IPR012676">
    <property type="entry name" value="TGS-like"/>
</dbReference>
<dbReference type="PIRSF" id="PIRSF006641">
    <property type="entry name" value="CHP00092"/>
    <property type="match status" value="1"/>
</dbReference>
<dbReference type="PANTHER" id="PTHR23305:SF18">
    <property type="entry name" value="OBG-TYPE G DOMAIN-CONTAINING PROTEIN"/>
    <property type="match status" value="1"/>
</dbReference>
<evidence type="ECO:0000313" key="6">
    <source>
        <dbReference type="EMBL" id="PIR98715.1"/>
    </source>
</evidence>
<dbReference type="CDD" id="cd04867">
    <property type="entry name" value="TGS_YchF_OLA1"/>
    <property type="match status" value="1"/>
</dbReference>
<dbReference type="SUPFAM" id="SSF52540">
    <property type="entry name" value="P-loop containing nucleoside triphosphate hydrolases"/>
    <property type="match status" value="1"/>
</dbReference>
<dbReference type="PRINTS" id="PR00326">
    <property type="entry name" value="GTP1OBG"/>
</dbReference>
<dbReference type="Pfam" id="PF06071">
    <property type="entry name" value="YchF-GTPase_C"/>
    <property type="match status" value="1"/>
</dbReference>
<dbReference type="InterPro" id="IPR041706">
    <property type="entry name" value="YchF_N"/>
</dbReference>
<evidence type="ECO:0000256" key="3">
    <source>
        <dbReference type="ARBA" id="ARBA00022840"/>
    </source>
</evidence>
<dbReference type="Proteomes" id="UP000230776">
    <property type="component" value="Unassembled WGS sequence"/>
</dbReference>
<keyword evidence="3" id="KW-0067">ATP-binding</keyword>